<feature type="compositionally biased region" description="Low complexity" evidence="3">
    <location>
        <begin position="23"/>
        <end position="32"/>
    </location>
</feature>
<dbReference type="PANTHER" id="PTHR11139:SF9">
    <property type="entry name" value="SERINE_THREONINE-PROTEIN KINASE MTOR"/>
    <property type="match status" value="1"/>
</dbReference>
<dbReference type="Pfam" id="PF11865">
    <property type="entry name" value="mTOR_dom"/>
    <property type="match status" value="1"/>
</dbReference>
<proteinExistence type="inferred from homology"/>
<evidence type="ECO:0000256" key="1">
    <source>
        <dbReference type="ARBA" id="ARBA00022527"/>
    </source>
</evidence>
<evidence type="ECO:0000313" key="5">
    <source>
        <dbReference type="EMBL" id="GMG20033.1"/>
    </source>
</evidence>
<gene>
    <name evidence="5" type="ORF">Amon01_000092400</name>
</gene>
<evidence type="ECO:0000313" key="6">
    <source>
        <dbReference type="Proteomes" id="UP001165063"/>
    </source>
</evidence>
<reference evidence="5" key="1">
    <citation type="submission" date="2023-04" db="EMBL/GenBank/DDBJ databases">
        <title>Ambrosiozyma monospora NBRC 1965.</title>
        <authorList>
            <person name="Ichikawa N."/>
            <person name="Sato H."/>
            <person name="Tonouchi N."/>
        </authorList>
    </citation>
    <scope>NUCLEOTIDE SEQUENCE</scope>
    <source>
        <strain evidence="5">NBRC 1965</strain>
    </source>
</reference>
<dbReference type="FunFam" id="1.25.40.10:FF:000228">
    <property type="entry name" value="Serine/threonine-protein kinase TOR"/>
    <property type="match status" value="1"/>
</dbReference>
<dbReference type="EMBL" id="BSXU01000266">
    <property type="protein sequence ID" value="GMG20033.1"/>
    <property type="molecule type" value="Genomic_DNA"/>
</dbReference>
<dbReference type="InterPro" id="IPR050517">
    <property type="entry name" value="DDR_Repair_Kinase"/>
</dbReference>
<dbReference type="SUPFAM" id="SSF48371">
    <property type="entry name" value="ARM repeat"/>
    <property type="match status" value="1"/>
</dbReference>
<dbReference type="InterPro" id="IPR003151">
    <property type="entry name" value="PIK-rel_kinase_FAT"/>
</dbReference>
<dbReference type="EC" id="2.7.11.1" evidence="2"/>
<keyword evidence="2" id="KW-0547">Nucleotide-binding</keyword>
<accession>A0A9W6YRL2</accession>
<keyword evidence="1 2" id="KW-0723">Serine/threonine-protein kinase</keyword>
<organism evidence="5 6">
    <name type="scientific">Ambrosiozyma monospora</name>
    <name type="common">Yeast</name>
    <name type="synonym">Endomycopsis monosporus</name>
    <dbReference type="NCBI Taxonomy" id="43982"/>
    <lineage>
        <taxon>Eukaryota</taxon>
        <taxon>Fungi</taxon>
        <taxon>Dikarya</taxon>
        <taxon>Ascomycota</taxon>
        <taxon>Saccharomycotina</taxon>
        <taxon>Pichiomycetes</taxon>
        <taxon>Pichiales</taxon>
        <taxon>Pichiaceae</taxon>
        <taxon>Ambrosiozyma</taxon>
    </lineage>
</organism>
<sequence>MSQPLQRALTPKNNSTNGVLSANNPNQLNNNNSTLEDYRLDHIFNELKSKDEICRKKAARDLKKHFISASKGLSSESLTLHFNVINRKIFDLASSSNVNEQLGGVEAIKSLVEMITTSNNVSAAPGSSEEFPLTQLNSSATSEGNSSMFLRYSNYLTRLIPSNDLRVMKAAAEALGKLASPNGSYTQDLVQSEVKKSLEWLNDKNENRRHAAVLVLSAFAEKAPTMVSRFISNIIPNLKRTLTDSKITLREDSAICLRNCLNIVYARDTQVRDYWFNYLFDQATEMFTNQYVTETPAETTNNNPPEDIHGALLCYRELVLQGTPILHSKYDAIYDFLMGVKAHRSVDVRREVAVLMPYMAKYDTPHFANSYLHIIMLHYMGQLAAREDQAFIYISIADIATEVKHPITTLLRSPLFESIKDILTNKSAKVKKELISPSFYCLAKLALAIGPALTKSINEFQLLKFILRSPITDNMLGLLKVFIDNLPSLEPIINDKLINTISCCFSGYEFKHPGSPDYKELMDPSLAFDYRQHMLGKDSNSSLFNSSPPNCDVSSLAHLPKTNVYEDGDITLILQALKALSFFDFENYLLTEFVRYCITCYISHENAEVRLKAALSSANIYAKAGVAFQKSRHSTKAVNEVLMKLLTICVTDAVPEIRLEVLKSLNEGFDPQLSQADNVRMLLLTLNDENFEVRKIAIKICGRLSLMNPAYIVPPLRRLLVQLMTTLDYGGQSSRKKEETAIALTLLIANTGDLTKPYVTQIMEVLIPKAEDPSPAVSTAIITAIGEMTVVGGEDMVPFIDQLMPILIETFQDQSLTFKRDAAVKALGQLAGSSGYVIQPLLDYPKLLGLLVNILKSEATHSVRIEVVRLLGILGALDPYKHKEVERSGQDAETVAQQNAPSIDMELLMKGKSPTHDDYFPTVVMKILLKIAKDPSLSNHHPAVIQAIMHIYKTLGIKCLQYLDDVIGGFESIMHLCPPSMLETYFLHLGDLIKIVKTNIRLQLPQIFNLIREFFPNSNLQITIIGVIEKVYKAMEKEFRLYVAEVITVLLGVLEKDPHGKASLRVMKAFVAFGGSIEPYIHLIIPQMVKLFENSPRLISQSAIESVRRISRNINLSEFSPMIIQPFLRILATTDSEALKVSAMNTICVFLVQMGNDFKVFVPSITYVLATNKLQFQLYDHLVDKLLNGEPLPANLPIDKDLENPVDDYNEPDPTPRKLPVNPQALISACECRDDFTAEDWQQWMRRLHIDMLKESPSPCLRACLQLATVHQPLAKELFNCAFVSCWNELHVQYQGEITQYLCIAFQAKNNLPEISQTLLNLAEFMEHDDKVLPIRTQTMSDYAQKSHVYAKALHYKEAEYLQEHDSQTTEALININNQLQQSDSAVGILKYSTDSNSEGKTKLQMKESWFEKLQRWNDALEGYNAREKEHPNSVEFMMGKMRCLHALGEWETLSELAKQKWENASDDIKRAMAPLAAASAWGLAQWERMDSYIGAMKDSSADKAFFNAILCLHKNNFEEGTKQILKARELLVAELTTMVSESYNRAYGVVVRVQMLSELEEIVKDCLVVREMLISGKDY</sequence>
<keyword evidence="2" id="KW-0067">ATP-binding</keyword>
<dbReference type="PANTHER" id="PTHR11139">
    <property type="entry name" value="ATAXIA TELANGIECTASIA MUTATED ATM -RELATED"/>
    <property type="match status" value="1"/>
</dbReference>
<evidence type="ECO:0000256" key="2">
    <source>
        <dbReference type="RuleBase" id="RU364109"/>
    </source>
</evidence>
<protein>
    <recommendedName>
        <fullName evidence="2">Serine/threonine-protein kinase TOR</fullName>
        <ecNumber evidence="2">2.7.11.1</ecNumber>
    </recommendedName>
</protein>
<dbReference type="InterPro" id="IPR014009">
    <property type="entry name" value="PIK_FAT"/>
</dbReference>
<dbReference type="InterPro" id="IPR024585">
    <property type="entry name" value="mTOR_dom"/>
</dbReference>
<dbReference type="GO" id="GO:0004674">
    <property type="term" value="F:protein serine/threonine kinase activity"/>
    <property type="evidence" value="ECO:0007669"/>
    <property type="project" value="UniProtKB-KW"/>
</dbReference>
<evidence type="ECO:0000256" key="3">
    <source>
        <dbReference type="SAM" id="MobiDB-lite"/>
    </source>
</evidence>
<keyword evidence="6" id="KW-1185">Reference proteome</keyword>
<dbReference type="GO" id="GO:0080090">
    <property type="term" value="P:regulation of primary metabolic process"/>
    <property type="evidence" value="ECO:0007669"/>
    <property type="project" value="UniProtKB-ARBA"/>
</dbReference>
<dbReference type="InterPro" id="IPR011989">
    <property type="entry name" value="ARM-like"/>
</dbReference>
<dbReference type="InterPro" id="IPR016024">
    <property type="entry name" value="ARM-type_fold"/>
</dbReference>
<dbReference type="Gene3D" id="1.25.10.10">
    <property type="entry name" value="Leucine-rich Repeat Variant"/>
    <property type="match status" value="3"/>
</dbReference>
<comment type="similarity">
    <text evidence="2">Belongs to the PI3/PI4-kinase family.</text>
</comment>
<dbReference type="SMART" id="SM01346">
    <property type="entry name" value="DUF3385"/>
    <property type="match status" value="1"/>
</dbReference>
<evidence type="ECO:0000259" key="4">
    <source>
        <dbReference type="PROSITE" id="PS51189"/>
    </source>
</evidence>
<feature type="compositionally biased region" description="Polar residues" evidence="3">
    <location>
        <begin position="1"/>
        <end position="22"/>
    </location>
</feature>
<name>A0A9W6YRL2_AMBMO</name>
<dbReference type="PROSITE" id="PS51189">
    <property type="entry name" value="FAT"/>
    <property type="match status" value="1"/>
</dbReference>
<dbReference type="GO" id="GO:0005737">
    <property type="term" value="C:cytoplasm"/>
    <property type="evidence" value="ECO:0007669"/>
    <property type="project" value="TreeGrafter"/>
</dbReference>
<dbReference type="FunFam" id="1.25.10.10:FF:000371">
    <property type="entry name" value="Serine/threonine-protein kinase TOR"/>
    <property type="match status" value="1"/>
</dbReference>
<dbReference type="OrthoDB" id="381190at2759"/>
<dbReference type="GO" id="GO:0038202">
    <property type="term" value="P:TORC1 signaling"/>
    <property type="evidence" value="ECO:0007669"/>
    <property type="project" value="TreeGrafter"/>
</dbReference>
<comment type="catalytic activity">
    <reaction evidence="2">
        <text>L-threonyl-[protein] + ATP = O-phospho-L-threonyl-[protein] + ADP + H(+)</text>
        <dbReference type="Rhea" id="RHEA:46608"/>
        <dbReference type="Rhea" id="RHEA-COMP:11060"/>
        <dbReference type="Rhea" id="RHEA-COMP:11605"/>
        <dbReference type="ChEBI" id="CHEBI:15378"/>
        <dbReference type="ChEBI" id="CHEBI:30013"/>
        <dbReference type="ChEBI" id="CHEBI:30616"/>
        <dbReference type="ChEBI" id="CHEBI:61977"/>
        <dbReference type="ChEBI" id="CHEBI:456216"/>
        <dbReference type="EC" id="2.7.11.1"/>
    </reaction>
</comment>
<keyword evidence="2" id="KW-0808">Transferase</keyword>
<dbReference type="Pfam" id="PF02259">
    <property type="entry name" value="FAT"/>
    <property type="match status" value="1"/>
</dbReference>
<dbReference type="GO" id="GO:0031931">
    <property type="term" value="C:TORC1 complex"/>
    <property type="evidence" value="ECO:0007669"/>
    <property type="project" value="TreeGrafter"/>
</dbReference>
<dbReference type="GO" id="GO:0031932">
    <property type="term" value="C:TORC2 complex"/>
    <property type="evidence" value="ECO:0007669"/>
    <property type="project" value="TreeGrafter"/>
</dbReference>
<feature type="region of interest" description="Disordered" evidence="3">
    <location>
        <begin position="1"/>
        <end position="33"/>
    </location>
</feature>
<feature type="domain" description="FAT" evidence="4">
    <location>
        <begin position="1339"/>
        <end position="1580"/>
    </location>
</feature>
<dbReference type="GO" id="GO:0005634">
    <property type="term" value="C:nucleus"/>
    <property type="evidence" value="ECO:0007669"/>
    <property type="project" value="TreeGrafter"/>
</dbReference>
<comment type="caution">
    <text evidence="5">The sequence shown here is derived from an EMBL/GenBank/DDBJ whole genome shotgun (WGS) entry which is preliminary data.</text>
</comment>
<dbReference type="Proteomes" id="UP001165063">
    <property type="component" value="Unassembled WGS sequence"/>
</dbReference>
<dbReference type="GO" id="GO:0005524">
    <property type="term" value="F:ATP binding"/>
    <property type="evidence" value="ECO:0007669"/>
    <property type="project" value="UniProtKB-KW"/>
</dbReference>
<dbReference type="GO" id="GO:0016242">
    <property type="term" value="P:negative regulation of macroautophagy"/>
    <property type="evidence" value="ECO:0007669"/>
    <property type="project" value="TreeGrafter"/>
</dbReference>
<keyword evidence="2" id="KW-0418">Kinase</keyword>